<dbReference type="InterPro" id="IPR011054">
    <property type="entry name" value="Rudment_hybrid_motif"/>
</dbReference>
<dbReference type="InterPro" id="IPR016185">
    <property type="entry name" value="PreATP-grasp_dom_sf"/>
</dbReference>
<dbReference type="InterPro" id="IPR001882">
    <property type="entry name" value="Biotin_BS"/>
</dbReference>
<evidence type="ECO:0000256" key="2">
    <source>
        <dbReference type="ARBA" id="ARBA00022598"/>
    </source>
</evidence>
<evidence type="ECO:0000313" key="11">
    <source>
        <dbReference type="Proteomes" id="UP001191082"/>
    </source>
</evidence>
<dbReference type="Proteomes" id="UP001191082">
    <property type="component" value="Unassembled WGS sequence"/>
</dbReference>
<dbReference type="PANTHER" id="PTHR18866">
    <property type="entry name" value="CARBOXYLASE:PYRUVATE/ACETYL-COA/PROPIONYL-COA CARBOXYLASE"/>
    <property type="match status" value="1"/>
</dbReference>
<dbReference type="Pfam" id="PF02786">
    <property type="entry name" value="CPSase_L_D2"/>
    <property type="match status" value="1"/>
</dbReference>
<keyword evidence="4 6" id="KW-0067">ATP-binding</keyword>
<dbReference type="InterPro" id="IPR005481">
    <property type="entry name" value="BC-like_N"/>
</dbReference>
<dbReference type="PROSITE" id="PS00867">
    <property type="entry name" value="CPSASE_2"/>
    <property type="match status" value="1"/>
</dbReference>
<keyword evidence="2" id="KW-0436">Ligase</keyword>
<organism evidence="10 11">
    <name type="scientific">Arenibacterium halophilum</name>
    <dbReference type="NCBI Taxonomy" id="2583821"/>
    <lineage>
        <taxon>Bacteria</taxon>
        <taxon>Pseudomonadati</taxon>
        <taxon>Pseudomonadota</taxon>
        <taxon>Alphaproteobacteria</taxon>
        <taxon>Rhodobacterales</taxon>
        <taxon>Paracoccaceae</taxon>
        <taxon>Arenibacterium</taxon>
    </lineage>
</organism>
<dbReference type="SUPFAM" id="SSF52440">
    <property type="entry name" value="PreATP-grasp domain"/>
    <property type="match status" value="1"/>
</dbReference>
<evidence type="ECO:0000256" key="1">
    <source>
        <dbReference type="ARBA" id="ARBA00001953"/>
    </source>
</evidence>
<evidence type="ECO:0000313" key="10">
    <source>
        <dbReference type="EMBL" id="TMV14821.1"/>
    </source>
</evidence>
<evidence type="ECO:0000259" key="7">
    <source>
        <dbReference type="PROSITE" id="PS50968"/>
    </source>
</evidence>
<keyword evidence="11" id="KW-1185">Reference proteome</keyword>
<dbReference type="CDD" id="cd06850">
    <property type="entry name" value="biotinyl_domain"/>
    <property type="match status" value="1"/>
</dbReference>
<dbReference type="InterPro" id="IPR005482">
    <property type="entry name" value="Biotin_COase_C"/>
</dbReference>
<feature type="domain" description="ATP-grasp" evidence="8">
    <location>
        <begin position="120"/>
        <end position="321"/>
    </location>
</feature>
<evidence type="ECO:0000256" key="5">
    <source>
        <dbReference type="ARBA" id="ARBA00023267"/>
    </source>
</evidence>
<gene>
    <name evidence="10" type="ORF">FGK64_02250</name>
</gene>
<reference evidence="10 11" key="1">
    <citation type="submission" date="2019-05" db="EMBL/GenBank/DDBJ databases">
        <title>Marivita sp. nov. isolated from sea sediment.</title>
        <authorList>
            <person name="Kim W."/>
        </authorList>
    </citation>
    <scope>NUCLEOTIDE SEQUENCE [LARGE SCALE GENOMIC DNA]</scope>
    <source>
        <strain evidence="10 11">CAU 1492</strain>
    </source>
</reference>
<dbReference type="PANTHER" id="PTHR18866:SF33">
    <property type="entry name" value="METHYLCROTONOYL-COA CARBOXYLASE SUBUNIT ALPHA, MITOCHONDRIAL-RELATED"/>
    <property type="match status" value="1"/>
</dbReference>
<feature type="domain" description="Biotin carboxylation" evidence="9">
    <location>
        <begin position="1"/>
        <end position="448"/>
    </location>
</feature>
<protein>
    <submittedName>
        <fullName evidence="10">3-methylcrotonyl-CoA carboxylase</fullName>
    </submittedName>
</protein>
<dbReference type="Gene3D" id="3.30.470.20">
    <property type="entry name" value="ATP-grasp fold, B domain"/>
    <property type="match status" value="1"/>
</dbReference>
<dbReference type="SMART" id="SM00878">
    <property type="entry name" value="Biotin_carb_C"/>
    <property type="match status" value="1"/>
</dbReference>
<comment type="cofactor">
    <cofactor evidence="1">
        <name>biotin</name>
        <dbReference type="ChEBI" id="CHEBI:57586"/>
    </cofactor>
</comment>
<dbReference type="RefSeq" id="WP_138862174.1">
    <property type="nucleotide sequence ID" value="NZ_VCPC01000001.1"/>
</dbReference>
<evidence type="ECO:0000259" key="9">
    <source>
        <dbReference type="PROSITE" id="PS50979"/>
    </source>
</evidence>
<evidence type="ECO:0000256" key="4">
    <source>
        <dbReference type="ARBA" id="ARBA00022840"/>
    </source>
</evidence>
<evidence type="ECO:0000256" key="3">
    <source>
        <dbReference type="ARBA" id="ARBA00022741"/>
    </source>
</evidence>
<dbReference type="InterPro" id="IPR005479">
    <property type="entry name" value="CPAse_ATP-bd"/>
</dbReference>
<dbReference type="Gene3D" id="2.40.50.100">
    <property type="match status" value="1"/>
</dbReference>
<comment type="caution">
    <text evidence="10">The sequence shown here is derived from an EMBL/GenBank/DDBJ whole genome shotgun (WGS) entry which is preliminary data.</text>
</comment>
<dbReference type="Pfam" id="PF02785">
    <property type="entry name" value="Biotin_carb_C"/>
    <property type="match status" value="1"/>
</dbReference>
<dbReference type="Pfam" id="PF00289">
    <property type="entry name" value="Biotin_carb_N"/>
    <property type="match status" value="1"/>
</dbReference>
<dbReference type="PROSITE" id="PS50968">
    <property type="entry name" value="BIOTINYL_LIPOYL"/>
    <property type="match status" value="1"/>
</dbReference>
<evidence type="ECO:0000259" key="8">
    <source>
        <dbReference type="PROSITE" id="PS50975"/>
    </source>
</evidence>
<evidence type="ECO:0000256" key="6">
    <source>
        <dbReference type="PROSITE-ProRule" id="PRU00409"/>
    </source>
</evidence>
<dbReference type="SUPFAM" id="SSF51246">
    <property type="entry name" value="Rudiment single hybrid motif"/>
    <property type="match status" value="1"/>
</dbReference>
<feature type="domain" description="Lipoyl-binding" evidence="7">
    <location>
        <begin position="567"/>
        <end position="642"/>
    </location>
</feature>
<dbReference type="EMBL" id="VCPC01000001">
    <property type="protein sequence ID" value="TMV14821.1"/>
    <property type="molecule type" value="Genomic_DNA"/>
</dbReference>
<name>A0ABY2XDP9_9RHOB</name>
<dbReference type="PROSITE" id="PS50896">
    <property type="entry name" value="LISH"/>
    <property type="match status" value="1"/>
</dbReference>
<dbReference type="PROSITE" id="PS00188">
    <property type="entry name" value="BIOTIN"/>
    <property type="match status" value="1"/>
</dbReference>
<dbReference type="Pfam" id="PF00364">
    <property type="entry name" value="Biotin_lipoyl"/>
    <property type="match status" value="1"/>
</dbReference>
<dbReference type="InterPro" id="IPR050856">
    <property type="entry name" value="Biotin_carboxylase_complex"/>
</dbReference>
<keyword evidence="3 6" id="KW-0547">Nucleotide-binding</keyword>
<dbReference type="SUPFAM" id="SSF51230">
    <property type="entry name" value="Single hybrid motif"/>
    <property type="match status" value="1"/>
</dbReference>
<dbReference type="InterPro" id="IPR011764">
    <property type="entry name" value="Biotin_carboxylation_dom"/>
</dbReference>
<keyword evidence="5" id="KW-0092">Biotin</keyword>
<dbReference type="InterPro" id="IPR011053">
    <property type="entry name" value="Single_hybrid_motif"/>
</dbReference>
<accession>A0ABY2XDP9</accession>
<dbReference type="InterPro" id="IPR011761">
    <property type="entry name" value="ATP-grasp"/>
</dbReference>
<dbReference type="SUPFAM" id="SSF56059">
    <property type="entry name" value="Glutathione synthetase ATP-binding domain-like"/>
    <property type="match status" value="1"/>
</dbReference>
<dbReference type="InterPro" id="IPR000089">
    <property type="entry name" value="Biotin_lipoyl"/>
</dbReference>
<proteinExistence type="predicted"/>
<dbReference type="PROSITE" id="PS50975">
    <property type="entry name" value="ATP_GRASP"/>
    <property type="match status" value="1"/>
</dbReference>
<dbReference type="InterPro" id="IPR006594">
    <property type="entry name" value="LisH"/>
</dbReference>
<dbReference type="PROSITE" id="PS50979">
    <property type="entry name" value="BC"/>
    <property type="match status" value="1"/>
</dbReference>
<sequence length="646" mass="67762">MFDTILIANRGEIACRVIRTAQAMGLRCVAVYSDADAGAMHVQMADDAVHIGGPAPADSYLKGDAIIAAAKDAGAQAIHPGYGFLSENPAFVEAVEAAGLVFIGPSAKAIRAMGLKDAAKALMEEAGVPVVPGYHGANQDDAFLAEQADGIGYPVLIKAVAGGGGKGMRLVETPAAFADALASARSEAKTAFGNADVLVEKYVTKPRHIEVQVFGDGKNAVHLFERDCSLQRRHQKVIEEAPAPGMTPEMRAAMGAAAVRAAEAIGYSGAGTIEFIVDGSGGLNPDQFWFMEMNTRLQVEHPVTEAITGVDLVEWQLRVAAGEPLPMAQGDLTISGQAFEARLYAEDVPKGFLPATGTLTHLQFPGDARSDTGVRAGDTISPWYDPMIAKVIVHGPTREVALRRLARALEQTEVGGTVTNLAFLGALATHDGFAKGDVDTGLIARDIDALVVPPKAEPRHVAAAAMAALRLTGAPDWAQGLVLWAPLDRSVALEFGEEAVTARLRILAPDHHQWSIGDDTVDAHWRDGAWRIGGRALPPLAVSAGTVTVFDGYGLRFEVIDPLARDGGKSGDGNLIMAPMPGLVKAVFATVGQAVSEGDRLAVLEAMKMEHSLLAERDGVVAEVLASEGTQVEAGAALVRLEEAEA</sequence>